<evidence type="ECO:0000256" key="1">
    <source>
        <dbReference type="ARBA" id="ARBA00022614"/>
    </source>
</evidence>
<comment type="caution">
    <text evidence="3">The sequence shown here is derived from an EMBL/GenBank/DDBJ whole genome shotgun (WGS) entry which is preliminary data.</text>
</comment>
<protein>
    <submittedName>
        <fullName evidence="3">Uncharacterized protein</fullName>
    </submittedName>
</protein>
<accession>A0A3N0YWA1</accession>
<dbReference type="AlphaFoldDB" id="A0A3N0YWA1"/>
<evidence type="ECO:0000313" key="3">
    <source>
        <dbReference type="EMBL" id="ROL50201.1"/>
    </source>
</evidence>
<evidence type="ECO:0000313" key="4">
    <source>
        <dbReference type="Proteomes" id="UP000281406"/>
    </source>
</evidence>
<organism evidence="3 4">
    <name type="scientific">Anabarilius grahami</name>
    <name type="common">Kanglang fish</name>
    <name type="synonym">Barilius grahami</name>
    <dbReference type="NCBI Taxonomy" id="495550"/>
    <lineage>
        <taxon>Eukaryota</taxon>
        <taxon>Metazoa</taxon>
        <taxon>Chordata</taxon>
        <taxon>Craniata</taxon>
        <taxon>Vertebrata</taxon>
        <taxon>Euteleostomi</taxon>
        <taxon>Actinopterygii</taxon>
        <taxon>Neopterygii</taxon>
        <taxon>Teleostei</taxon>
        <taxon>Ostariophysi</taxon>
        <taxon>Cypriniformes</taxon>
        <taxon>Xenocyprididae</taxon>
        <taxon>Xenocypridinae</taxon>
        <taxon>Xenocypridinae incertae sedis</taxon>
        <taxon>Anabarilius</taxon>
    </lineage>
</organism>
<dbReference type="Proteomes" id="UP000281406">
    <property type="component" value="Unassembled WGS sequence"/>
</dbReference>
<sequence length="84" mass="9225">MKGKTLLPSQLSALTFFILIFEQNLDVFDLGKYAEERRVTDFVLLRLLPVIEASRVADLTEKCCADLSSVLSSESSESDGAGPQ</sequence>
<reference evidence="3 4" key="1">
    <citation type="submission" date="2018-10" db="EMBL/GenBank/DDBJ databases">
        <title>Genome assembly for a Yunnan-Guizhou Plateau 3E fish, Anabarilius grahami (Regan), and its evolutionary and genetic applications.</title>
        <authorList>
            <person name="Jiang W."/>
        </authorList>
    </citation>
    <scope>NUCLEOTIDE SEQUENCE [LARGE SCALE GENOMIC DNA]</scope>
    <source>
        <strain evidence="3">AG-KIZ</strain>
        <tissue evidence="3">Muscle</tissue>
    </source>
</reference>
<dbReference type="InterPro" id="IPR051261">
    <property type="entry name" value="NLR"/>
</dbReference>
<dbReference type="PANTHER" id="PTHR24106">
    <property type="entry name" value="NACHT, LRR AND CARD DOMAINS-CONTAINING"/>
    <property type="match status" value="1"/>
</dbReference>
<gene>
    <name evidence="3" type="ORF">DPX16_14855</name>
</gene>
<proteinExistence type="predicted"/>
<evidence type="ECO:0000256" key="2">
    <source>
        <dbReference type="ARBA" id="ARBA00022737"/>
    </source>
</evidence>
<keyword evidence="1" id="KW-0433">Leucine-rich repeat</keyword>
<dbReference type="OrthoDB" id="120976at2759"/>
<name>A0A3N0YWA1_ANAGA</name>
<keyword evidence="4" id="KW-1185">Reference proteome</keyword>
<keyword evidence="2" id="KW-0677">Repeat</keyword>
<dbReference type="EMBL" id="RJVU01021895">
    <property type="protein sequence ID" value="ROL50201.1"/>
    <property type="molecule type" value="Genomic_DNA"/>
</dbReference>